<dbReference type="SUPFAM" id="SSF48019">
    <property type="entry name" value="post-AAA+ oligomerization domain-like"/>
    <property type="match status" value="1"/>
</dbReference>
<dbReference type="GO" id="GO:0003677">
    <property type="term" value="F:DNA binding"/>
    <property type="evidence" value="ECO:0007669"/>
    <property type="project" value="InterPro"/>
</dbReference>
<dbReference type="Gene3D" id="3.40.50.300">
    <property type="entry name" value="P-loop containing nucleotide triphosphate hydrolases"/>
    <property type="match status" value="1"/>
</dbReference>
<proteinExistence type="predicted"/>
<name>A0A1F6B1C6_9BACT</name>
<accession>A0A1F6B1C6</accession>
<dbReference type="InterPro" id="IPR008921">
    <property type="entry name" value="DNA_pol3_clamp-load_cplx_C"/>
</dbReference>
<evidence type="ECO:0000313" key="2">
    <source>
        <dbReference type="Proteomes" id="UP000176450"/>
    </source>
</evidence>
<evidence type="ECO:0000313" key="1">
    <source>
        <dbReference type="EMBL" id="OGG30603.1"/>
    </source>
</evidence>
<dbReference type="EMBL" id="MFJX01000029">
    <property type="protein sequence ID" value="OGG30603.1"/>
    <property type="molecule type" value="Genomic_DNA"/>
</dbReference>
<protein>
    <recommendedName>
        <fullName evidence="3">DNA polymerase III delta N-terminal domain-containing protein</fullName>
    </recommendedName>
</protein>
<reference evidence="1 2" key="1">
    <citation type="journal article" date="2016" name="Nat. Commun.">
        <title>Thousands of microbial genomes shed light on interconnected biogeochemical processes in an aquifer system.</title>
        <authorList>
            <person name="Anantharaman K."/>
            <person name="Brown C.T."/>
            <person name="Hug L.A."/>
            <person name="Sharon I."/>
            <person name="Castelle C.J."/>
            <person name="Probst A.J."/>
            <person name="Thomas B.C."/>
            <person name="Singh A."/>
            <person name="Wilkins M.J."/>
            <person name="Karaoz U."/>
            <person name="Brodie E.L."/>
            <person name="Williams K.H."/>
            <person name="Hubbard S.S."/>
            <person name="Banfield J.F."/>
        </authorList>
    </citation>
    <scope>NUCLEOTIDE SEQUENCE [LARGE SCALE GENOMIC DNA]</scope>
</reference>
<evidence type="ECO:0008006" key="3">
    <source>
        <dbReference type="Google" id="ProtNLM"/>
    </source>
</evidence>
<dbReference type="Gene3D" id="1.20.272.10">
    <property type="match status" value="1"/>
</dbReference>
<dbReference type="AlphaFoldDB" id="A0A1F6B1C6"/>
<dbReference type="Proteomes" id="UP000176450">
    <property type="component" value="Unassembled WGS sequence"/>
</dbReference>
<sequence length="229" mass="25193">MIILLHGDHTEASRQELNTLKEAAKGKEIRVLDGRTLQESALVQSLESSSLFGKSTLVIIDRLFGKIGKQPKRIEELCTLLTRSGDVADVILWEDKEVGSTVIKNLGTSAKVQLFKLPLLIFQFLDGVRPAGGAEALRLYEVVAVTVAPELVFSMLVKRVRQLIQLSDGVTPEGLAGWQASRLTTQAKSFTMEKLLAMYQHCHTIEVSIKTGVSPFSLSAHIEQLISQL</sequence>
<dbReference type="InterPro" id="IPR027417">
    <property type="entry name" value="P-loop_NTPase"/>
</dbReference>
<organism evidence="1 2">
    <name type="scientific">Candidatus Gottesmanbacteria bacterium RIFCSPLOWO2_01_FULL_46_9</name>
    <dbReference type="NCBI Taxonomy" id="1798394"/>
    <lineage>
        <taxon>Bacteria</taxon>
        <taxon>Candidatus Gottesmaniibacteriota</taxon>
    </lineage>
</organism>
<dbReference type="GO" id="GO:0006260">
    <property type="term" value="P:DNA replication"/>
    <property type="evidence" value="ECO:0007669"/>
    <property type="project" value="InterPro"/>
</dbReference>
<gene>
    <name evidence="1" type="ORF">A3A63_03775</name>
</gene>
<comment type="caution">
    <text evidence="1">The sequence shown here is derived from an EMBL/GenBank/DDBJ whole genome shotgun (WGS) entry which is preliminary data.</text>
</comment>